<dbReference type="Proteomes" id="UP000000644">
    <property type="component" value="Chromosome"/>
</dbReference>
<reference evidence="3" key="1">
    <citation type="journal article" date="2009" name="Environ. Microbiol.">
        <title>The genome of Polaromonas naphthalenivorans strain CJ2, isolated from coal tar-contaminated sediment, reveals physiological and metabolic versatility and evolution through extensive horizontal gene transfer.</title>
        <authorList>
            <person name="Yagi J.M."/>
            <person name="Sims D."/>
            <person name="Brettin T."/>
            <person name="Bruce D."/>
            <person name="Madsen E.L."/>
        </authorList>
    </citation>
    <scope>NUCLEOTIDE SEQUENCE [LARGE SCALE GENOMIC DNA]</scope>
    <source>
        <strain evidence="3">CJ2</strain>
    </source>
</reference>
<feature type="compositionally biased region" description="Basic and acidic residues" evidence="1">
    <location>
        <begin position="77"/>
        <end position="98"/>
    </location>
</feature>
<sequence>MTQQKSSTSPANTPAQPAAGKGMPAKNPQPQKPLTGRQPDLKDASVEASLELPRDRDQASDMTSGQTSPLIEQAAQDVKDGLKDTSKAPEMDRAYKKL</sequence>
<feature type="region of interest" description="Disordered" evidence="1">
    <location>
        <begin position="1"/>
        <end position="98"/>
    </location>
</feature>
<dbReference type="EMBL" id="CP000529">
    <property type="protein sequence ID" value="ABM35418.1"/>
    <property type="molecule type" value="Genomic_DNA"/>
</dbReference>
<dbReference type="KEGG" id="pna:Pnap_0093"/>
<organism evidence="2 3">
    <name type="scientific">Polaromonas naphthalenivorans (strain CJ2)</name>
    <dbReference type="NCBI Taxonomy" id="365044"/>
    <lineage>
        <taxon>Bacteria</taxon>
        <taxon>Pseudomonadati</taxon>
        <taxon>Pseudomonadota</taxon>
        <taxon>Betaproteobacteria</taxon>
        <taxon>Burkholderiales</taxon>
        <taxon>Comamonadaceae</taxon>
        <taxon>Polaromonas</taxon>
    </lineage>
</organism>
<dbReference type="RefSeq" id="WP_011799528.1">
    <property type="nucleotide sequence ID" value="NC_008781.1"/>
</dbReference>
<name>A1VIE0_POLNA</name>
<dbReference type="HOGENOM" id="CLU_2331323_0_0_4"/>
<feature type="compositionally biased region" description="Polar residues" evidence="1">
    <location>
        <begin position="1"/>
        <end position="15"/>
    </location>
</feature>
<evidence type="ECO:0000313" key="2">
    <source>
        <dbReference type="EMBL" id="ABM35418.1"/>
    </source>
</evidence>
<dbReference type="STRING" id="365044.Pnap_0093"/>
<dbReference type="AlphaFoldDB" id="A1VIE0"/>
<keyword evidence="3" id="KW-1185">Reference proteome</keyword>
<dbReference type="OrthoDB" id="8795487at2"/>
<evidence type="ECO:0000256" key="1">
    <source>
        <dbReference type="SAM" id="MobiDB-lite"/>
    </source>
</evidence>
<evidence type="ECO:0000313" key="3">
    <source>
        <dbReference type="Proteomes" id="UP000000644"/>
    </source>
</evidence>
<feature type="compositionally biased region" description="Polar residues" evidence="1">
    <location>
        <begin position="60"/>
        <end position="70"/>
    </location>
</feature>
<protein>
    <submittedName>
        <fullName evidence="2">Uncharacterized protein</fullName>
    </submittedName>
</protein>
<proteinExistence type="predicted"/>
<gene>
    <name evidence="2" type="ordered locus">Pnap_0093</name>
</gene>
<accession>A1VIE0</accession>
<dbReference type="eggNOG" id="ENOG502ZSHR">
    <property type="taxonomic scope" value="Bacteria"/>
</dbReference>